<dbReference type="InterPro" id="IPR027482">
    <property type="entry name" value="Sec1-like_dom2"/>
</dbReference>
<dbReference type="PANTHER" id="PTHR11679">
    <property type="entry name" value="VESICLE PROTEIN SORTING-ASSOCIATED"/>
    <property type="match status" value="1"/>
</dbReference>
<evidence type="ECO:0000256" key="2">
    <source>
        <dbReference type="SAM" id="MobiDB-lite"/>
    </source>
</evidence>
<organism evidence="3">
    <name type="scientific">Eutreptiella gymnastica</name>
    <dbReference type="NCBI Taxonomy" id="73025"/>
    <lineage>
        <taxon>Eukaryota</taxon>
        <taxon>Discoba</taxon>
        <taxon>Euglenozoa</taxon>
        <taxon>Euglenida</taxon>
        <taxon>Spirocuta</taxon>
        <taxon>Euglenophyceae</taxon>
        <taxon>Eutreptiales</taxon>
        <taxon>Eutreptiaceae</taxon>
        <taxon>Eutreptiella</taxon>
    </lineage>
</organism>
<dbReference type="Pfam" id="PF00995">
    <property type="entry name" value="Sec1"/>
    <property type="match status" value="1"/>
</dbReference>
<protein>
    <submittedName>
        <fullName evidence="3">Uncharacterized protein</fullName>
    </submittedName>
</protein>
<dbReference type="PIRSF" id="PIRSF005715">
    <property type="entry name" value="VPS45_Sec1"/>
    <property type="match status" value="1"/>
</dbReference>
<dbReference type="InterPro" id="IPR043127">
    <property type="entry name" value="Sec-1-like_dom3a"/>
</dbReference>
<dbReference type="Gene3D" id="3.90.830.10">
    <property type="entry name" value="Syntaxin Binding Protein 1, Chain A, domain 2"/>
    <property type="match status" value="1"/>
</dbReference>
<feature type="compositionally biased region" description="Low complexity" evidence="2">
    <location>
        <begin position="516"/>
        <end position="531"/>
    </location>
</feature>
<reference evidence="3" key="1">
    <citation type="submission" date="2021-01" db="EMBL/GenBank/DDBJ databases">
        <authorList>
            <person name="Corre E."/>
            <person name="Pelletier E."/>
            <person name="Niang G."/>
            <person name="Scheremetjew M."/>
            <person name="Finn R."/>
            <person name="Kale V."/>
            <person name="Holt S."/>
            <person name="Cochrane G."/>
            <person name="Meng A."/>
            <person name="Brown T."/>
            <person name="Cohen L."/>
        </authorList>
    </citation>
    <scope>NUCLEOTIDE SEQUENCE</scope>
    <source>
        <strain evidence="3">CCMP1594</strain>
    </source>
</reference>
<dbReference type="Gene3D" id="3.40.50.1910">
    <property type="match status" value="1"/>
</dbReference>
<evidence type="ECO:0000313" key="3">
    <source>
        <dbReference type="EMBL" id="CAE0801640.1"/>
    </source>
</evidence>
<comment type="similarity">
    <text evidence="1">Belongs to the STXBP/unc-18/SEC1 family.</text>
</comment>
<dbReference type="GO" id="GO:0016192">
    <property type="term" value="P:vesicle-mediated transport"/>
    <property type="evidence" value="ECO:0007669"/>
    <property type="project" value="InterPro"/>
</dbReference>
<name>A0A7S4FL28_9EUGL</name>
<feature type="region of interest" description="Disordered" evidence="2">
    <location>
        <begin position="506"/>
        <end position="536"/>
    </location>
</feature>
<dbReference type="Gene3D" id="3.40.50.2060">
    <property type="match status" value="1"/>
</dbReference>
<gene>
    <name evidence="3" type="ORF">EGYM00163_LOCUS12761</name>
</gene>
<proteinExistence type="inferred from homology"/>
<dbReference type="SUPFAM" id="SSF56815">
    <property type="entry name" value="Sec1/munc18-like (SM) proteins"/>
    <property type="match status" value="1"/>
</dbReference>
<dbReference type="InterPro" id="IPR036045">
    <property type="entry name" value="Sec1-like_sf"/>
</dbReference>
<dbReference type="EMBL" id="HBJA01037458">
    <property type="protein sequence ID" value="CAE0801640.1"/>
    <property type="molecule type" value="Transcribed_RNA"/>
</dbReference>
<sequence>MTLRSVVRQRLLDDMIGSIEGDFKVLIVDKCSVVVLGSCCKNSDVLDKKVVVIENIHLARQPLPTYPAIYFLSPHEESVDLFVKDWEETRPYLQAHVFFTSRLPDNLFDKLGRGKCGKYIRTLKEVNVDFLCNESQVFSLNMEHDLFRMLGPRKSSFREQYYCEVANRIVTLCNAINEDPVIRFQNSDVAAPLAAAIQEKLDAHARLNPKFKTECVQDRAMLIIVDRTLDFMAPLLHEFTYQAMLCDLVQTGLNDNKYTHRFHNSSGKEVVKDVILDEGDPLWCEHRHRHISEVTPEINRSIQVFAQSSKSFSSLSKGKEKDIKKMQEMVRSMPQYQRKMDKFSLHIGISEKLWEIYRDAHLEPVALAEQLMATGEHPDGGKASEKEAKKELEKCLQDARFRSQDKLRLLLLYLISQGKVNEVEDNKELVWMANLGHQEEQAVVGLQYFGAPLEMEDSKKKGLFSRTKKKKPFRGGVNKDAYDVSRYLPAVKAVGEAELNGKLNLADFPYTKEPPSSNATSSSKDTSQSQSIGRSLRGARSHFMSSKLSSATSASNPAESELSKLQLSGPRVILFVAGGATLSEVRSAYELMREYKREVIIGATRILMPHDYVEALVGLGAE</sequence>
<evidence type="ECO:0000256" key="1">
    <source>
        <dbReference type="ARBA" id="ARBA00009884"/>
    </source>
</evidence>
<dbReference type="InterPro" id="IPR001619">
    <property type="entry name" value="Sec1-like"/>
</dbReference>
<dbReference type="AlphaFoldDB" id="A0A7S4FL28"/>
<dbReference type="InterPro" id="IPR043154">
    <property type="entry name" value="Sec-1-like_dom1"/>
</dbReference>
<accession>A0A7S4FL28</accession>
<dbReference type="Gene3D" id="1.25.40.60">
    <property type="match status" value="1"/>
</dbReference>